<evidence type="ECO:0000256" key="3">
    <source>
        <dbReference type="ARBA" id="ARBA00022448"/>
    </source>
</evidence>
<keyword evidence="4" id="KW-1134">Transmembrane beta strand</keyword>
<gene>
    <name evidence="8" type="ORF">HMPREF0026_01533</name>
</gene>
<dbReference type="PANTHER" id="PTHR30026:SF5">
    <property type="entry name" value="ABC-TYPE EFFLUX SYSTEM SECRETIN COMPONENT"/>
    <property type="match status" value="1"/>
</dbReference>
<dbReference type="InterPro" id="IPR003423">
    <property type="entry name" value="OMP_efflux"/>
</dbReference>
<dbReference type="GO" id="GO:0015288">
    <property type="term" value="F:porin activity"/>
    <property type="evidence" value="ECO:0007669"/>
    <property type="project" value="TreeGrafter"/>
</dbReference>
<keyword evidence="3" id="KW-0813">Transport</keyword>
<proteinExistence type="inferred from homology"/>
<evidence type="ECO:0000313" key="8">
    <source>
        <dbReference type="EMBL" id="EEY94257.1"/>
    </source>
</evidence>
<dbReference type="Proteomes" id="UP000018442">
    <property type="component" value="Unassembled WGS sequence"/>
</dbReference>
<organism evidence="8 9">
    <name type="scientific">Acinetobacter junii SH205</name>
    <dbReference type="NCBI Taxonomy" id="575587"/>
    <lineage>
        <taxon>Bacteria</taxon>
        <taxon>Pseudomonadati</taxon>
        <taxon>Pseudomonadota</taxon>
        <taxon>Gammaproteobacteria</taxon>
        <taxon>Moraxellales</taxon>
        <taxon>Moraxellaceae</taxon>
        <taxon>Acinetobacter</taxon>
    </lineage>
</organism>
<dbReference type="AlphaFoldDB" id="D0SK85"/>
<evidence type="ECO:0000256" key="5">
    <source>
        <dbReference type="ARBA" id="ARBA00022692"/>
    </source>
</evidence>
<evidence type="ECO:0000256" key="2">
    <source>
        <dbReference type="ARBA" id="ARBA00007613"/>
    </source>
</evidence>
<dbReference type="HOGENOM" id="CLU_012817_9_2_6"/>
<protein>
    <submittedName>
        <fullName evidence="8">Outer membrane efflux protein</fullName>
    </submittedName>
</protein>
<keyword evidence="6" id="KW-0472">Membrane</keyword>
<evidence type="ECO:0000256" key="7">
    <source>
        <dbReference type="ARBA" id="ARBA00023237"/>
    </source>
</evidence>
<evidence type="ECO:0000256" key="1">
    <source>
        <dbReference type="ARBA" id="ARBA00004442"/>
    </source>
</evidence>
<dbReference type="PANTHER" id="PTHR30026">
    <property type="entry name" value="OUTER MEMBRANE PROTEIN TOLC"/>
    <property type="match status" value="1"/>
</dbReference>
<keyword evidence="7" id="KW-0998">Cell outer membrane</keyword>
<evidence type="ECO:0000256" key="4">
    <source>
        <dbReference type="ARBA" id="ARBA00022452"/>
    </source>
</evidence>
<keyword evidence="5" id="KW-0812">Transmembrane</keyword>
<name>D0SK85_ACIJU</name>
<evidence type="ECO:0000256" key="6">
    <source>
        <dbReference type="ARBA" id="ARBA00023136"/>
    </source>
</evidence>
<comment type="similarity">
    <text evidence="2">Belongs to the outer membrane factor (OMF) (TC 1.B.17) family.</text>
</comment>
<dbReference type="GO" id="GO:0009279">
    <property type="term" value="C:cell outer membrane"/>
    <property type="evidence" value="ECO:0007669"/>
    <property type="project" value="UniProtKB-SubCell"/>
</dbReference>
<dbReference type="GO" id="GO:0015562">
    <property type="term" value="F:efflux transmembrane transporter activity"/>
    <property type="evidence" value="ECO:0007669"/>
    <property type="project" value="InterPro"/>
</dbReference>
<dbReference type="GO" id="GO:1990281">
    <property type="term" value="C:efflux pump complex"/>
    <property type="evidence" value="ECO:0007669"/>
    <property type="project" value="TreeGrafter"/>
</dbReference>
<sequence>MIKLRQAQMFKQNNRPNLRVKRFQKKLSMCIHIITCSFFTSSIFAQTISYSEAEQYIVENAYSTQAQRALKQSAQLEMDAIKNLGLPRIDLNATAYSFHSETSVPLESGKRRLENSLTRGFDDKLSQWENVLSPEVIDQISQGFDQVVSDGLNKVPNNVDVTVKDQDVRTSVSMVMPLYTGGKISSAKQIATLQAQRSTISEKQQQDAQRFEMIQAYFNAQLQQQLANTTLFNFNAMQQHYNNALKLEKQGFINKGQRMQFEVALNNADRAYQNAQSNLQASLFSLKNLLKTSDRLSLSTPLFVNTTQKNDLETFLSNYDQNSSLVKKLQMDTQLANENIRIQQAAKKPSVFAFGEYGLDDKENWIIGVMAKYNLFSGIDKNKNIHAAELKRYAAEMMTERTKQEIENILYKSYSELNAAQTSHQLLIKNTRAAEENLRIQQLSFKEGMGTATQVIDAQNALNALKGEMAINAYKYILSLATLLQSYGSIEEFKLYVNQPRTDYIR</sequence>
<comment type="subcellular location">
    <subcellularLocation>
        <location evidence="1">Cell outer membrane</location>
    </subcellularLocation>
</comment>
<dbReference type="EMBL" id="GG705011">
    <property type="protein sequence ID" value="EEY94257.1"/>
    <property type="molecule type" value="Genomic_DNA"/>
</dbReference>
<reference evidence="9" key="1">
    <citation type="journal article" date="2012" name="PLoS ONE">
        <title>The success of Acinetobacter species; genetic, metabolic and virulence attributes.</title>
        <authorList>
            <person name="Peleg A.Y."/>
            <person name="de Breij A."/>
            <person name="Adams M.D."/>
            <person name="Cerqueira G.M."/>
            <person name="Mocali S."/>
            <person name="Galardini M."/>
            <person name="Nibbering P.H."/>
            <person name="Earl A.M."/>
            <person name="Ward D.V."/>
            <person name="Paterson D.L."/>
            <person name="Seifert H."/>
            <person name="Dijkshoorn L."/>
        </authorList>
    </citation>
    <scope>NUCLEOTIDE SEQUENCE [LARGE SCALE GENOMIC DNA]</scope>
    <source>
        <strain evidence="9">SH205</strain>
    </source>
</reference>
<dbReference type="Gene3D" id="1.20.1600.10">
    <property type="entry name" value="Outer membrane efflux proteins (OEP)"/>
    <property type="match status" value="1"/>
</dbReference>
<dbReference type="Pfam" id="PF02321">
    <property type="entry name" value="OEP"/>
    <property type="match status" value="1"/>
</dbReference>
<evidence type="ECO:0000313" key="9">
    <source>
        <dbReference type="Proteomes" id="UP000018442"/>
    </source>
</evidence>
<dbReference type="InterPro" id="IPR051906">
    <property type="entry name" value="TolC-like"/>
</dbReference>
<dbReference type="SUPFAM" id="SSF56954">
    <property type="entry name" value="Outer membrane efflux proteins (OEP)"/>
    <property type="match status" value="1"/>
</dbReference>
<accession>D0SK85</accession>